<protein>
    <recommendedName>
        <fullName evidence="6">Protein kinase domain-containing protein</fullName>
    </recommendedName>
</protein>
<keyword evidence="4" id="KW-0418">Kinase</keyword>
<evidence type="ECO:0000256" key="5">
    <source>
        <dbReference type="SAM" id="MobiDB-lite"/>
    </source>
</evidence>
<dbReference type="PANTHER" id="PTHR24346:SF72">
    <property type="entry name" value="CAMK PROTEIN KINASE"/>
    <property type="match status" value="1"/>
</dbReference>
<organism evidence="7 8">
    <name type="scientific">Synchytrium microbalum</name>
    <dbReference type="NCBI Taxonomy" id="1806994"/>
    <lineage>
        <taxon>Eukaryota</taxon>
        <taxon>Fungi</taxon>
        <taxon>Fungi incertae sedis</taxon>
        <taxon>Chytridiomycota</taxon>
        <taxon>Chytridiomycota incertae sedis</taxon>
        <taxon>Chytridiomycetes</taxon>
        <taxon>Synchytriales</taxon>
        <taxon>Synchytriaceae</taxon>
        <taxon>Synchytrium</taxon>
    </lineage>
</organism>
<dbReference type="RefSeq" id="XP_031024644.1">
    <property type="nucleotide sequence ID" value="XM_031169328.1"/>
</dbReference>
<dbReference type="GO" id="GO:0005524">
    <property type="term" value="F:ATP binding"/>
    <property type="evidence" value="ECO:0007669"/>
    <property type="project" value="UniProtKB-UniRule"/>
</dbReference>
<dbReference type="OrthoDB" id="10252171at2759"/>
<dbReference type="EMBL" id="QEAO01000018">
    <property type="protein sequence ID" value="TPX33727.1"/>
    <property type="molecule type" value="Genomic_DNA"/>
</dbReference>
<dbReference type="STRING" id="1806994.A0A507BY64"/>
<reference evidence="7 8" key="1">
    <citation type="journal article" date="2019" name="Sci. Rep.">
        <title>Comparative genomics of chytrid fungi reveal insights into the obligate biotrophic and pathogenic lifestyle of Synchytrium endobioticum.</title>
        <authorList>
            <person name="van de Vossenberg B.T.L.H."/>
            <person name="Warris S."/>
            <person name="Nguyen H.D.T."/>
            <person name="van Gent-Pelzer M.P.E."/>
            <person name="Joly D.L."/>
            <person name="van de Geest H.C."/>
            <person name="Bonants P.J.M."/>
            <person name="Smith D.S."/>
            <person name="Levesque C.A."/>
            <person name="van der Lee T.A.J."/>
        </authorList>
    </citation>
    <scope>NUCLEOTIDE SEQUENCE [LARGE SCALE GENOMIC DNA]</scope>
    <source>
        <strain evidence="7 8">JEL517</strain>
    </source>
</reference>
<keyword evidence="2 3" id="KW-0067">ATP-binding</keyword>
<evidence type="ECO:0000256" key="4">
    <source>
        <dbReference type="RuleBase" id="RU000304"/>
    </source>
</evidence>
<dbReference type="GO" id="GO:0005829">
    <property type="term" value="C:cytosol"/>
    <property type="evidence" value="ECO:0007669"/>
    <property type="project" value="TreeGrafter"/>
</dbReference>
<dbReference type="InterPro" id="IPR011009">
    <property type="entry name" value="Kinase-like_dom_sf"/>
</dbReference>
<name>A0A507BY64_9FUNG</name>
<dbReference type="Proteomes" id="UP000319731">
    <property type="component" value="Unassembled WGS sequence"/>
</dbReference>
<gene>
    <name evidence="7" type="ORF">SmJEL517_g03400</name>
</gene>
<dbReference type="GO" id="GO:0004674">
    <property type="term" value="F:protein serine/threonine kinase activity"/>
    <property type="evidence" value="ECO:0007669"/>
    <property type="project" value="UniProtKB-KW"/>
</dbReference>
<feature type="compositionally biased region" description="Basic and acidic residues" evidence="5">
    <location>
        <begin position="224"/>
        <end position="243"/>
    </location>
</feature>
<dbReference type="Gene3D" id="1.10.510.10">
    <property type="entry name" value="Transferase(Phosphotransferase) domain 1"/>
    <property type="match status" value="1"/>
</dbReference>
<keyword evidence="1 3" id="KW-0547">Nucleotide-binding</keyword>
<evidence type="ECO:0000313" key="7">
    <source>
        <dbReference type="EMBL" id="TPX33727.1"/>
    </source>
</evidence>
<dbReference type="Pfam" id="PF00069">
    <property type="entry name" value="Pkinase"/>
    <property type="match status" value="2"/>
</dbReference>
<keyword evidence="4" id="KW-0808">Transferase</keyword>
<dbReference type="InterPro" id="IPR000719">
    <property type="entry name" value="Prot_kinase_dom"/>
</dbReference>
<dbReference type="SUPFAM" id="SSF56112">
    <property type="entry name" value="Protein kinase-like (PK-like)"/>
    <property type="match status" value="1"/>
</dbReference>
<dbReference type="InterPro" id="IPR008271">
    <property type="entry name" value="Ser/Thr_kinase_AS"/>
</dbReference>
<dbReference type="AlphaFoldDB" id="A0A507BY64"/>
<dbReference type="SMART" id="SM00220">
    <property type="entry name" value="S_TKc"/>
    <property type="match status" value="1"/>
</dbReference>
<dbReference type="PROSITE" id="PS00108">
    <property type="entry name" value="PROTEIN_KINASE_ST"/>
    <property type="match status" value="1"/>
</dbReference>
<comment type="caution">
    <text evidence="7">The sequence shown here is derived from an EMBL/GenBank/DDBJ whole genome shotgun (WGS) entry which is preliminary data.</text>
</comment>
<keyword evidence="4" id="KW-0723">Serine/threonine-protein kinase</keyword>
<evidence type="ECO:0000313" key="8">
    <source>
        <dbReference type="Proteomes" id="UP000319731"/>
    </source>
</evidence>
<dbReference type="GO" id="GO:0035556">
    <property type="term" value="P:intracellular signal transduction"/>
    <property type="evidence" value="ECO:0007669"/>
    <property type="project" value="TreeGrafter"/>
</dbReference>
<feature type="compositionally biased region" description="Low complexity" evidence="5">
    <location>
        <begin position="246"/>
        <end position="256"/>
    </location>
</feature>
<evidence type="ECO:0000256" key="1">
    <source>
        <dbReference type="ARBA" id="ARBA00022741"/>
    </source>
</evidence>
<evidence type="ECO:0000256" key="3">
    <source>
        <dbReference type="PROSITE-ProRule" id="PRU10141"/>
    </source>
</evidence>
<evidence type="ECO:0000256" key="2">
    <source>
        <dbReference type="ARBA" id="ARBA00022840"/>
    </source>
</evidence>
<evidence type="ECO:0000259" key="6">
    <source>
        <dbReference type="PROSITE" id="PS50011"/>
    </source>
</evidence>
<dbReference type="InterPro" id="IPR017441">
    <property type="entry name" value="Protein_kinase_ATP_BS"/>
</dbReference>
<feature type="domain" description="Protein kinase" evidence="6">
    <location>
        <begin position="126"/>
        <end position="433"/>
    </location>
</feature>
<sequence>MSGKDFANHHQHHPRLAEAPIKYVDPPRYVHHSVSSASMSHHFPAPAPHLHHVKSNDNYRQPPNQQPLHVAIQPLHYQINPNTQLPTPIASPINSVTKYGGGSAAVPDSRGTELDQLHPAFLNKYQVYGNELGSGATSFVRSARTISGEDVAVKFIYKELAGLNGFMRDPVHGILPMEIFLLRKLRHNNIIRFIECFEDHRYYYLVTEIHGDNWSKKTRKLHKNPSERDLTSNRPDSGVDLRKPRSNSSSSSNSTSDSRKKRTSRDLFECLENNPFISEEQVWIIFRQIASAVAYLHYNGVVHKDIKDENVVVSEDLVAKLIDFGSAQPMPRHPSQFSIGFNGGTIHYQSPESLRQIPHDGRSSDVWALGVLLYILANGGEVPFADALSVCEARYLAPRYKRSDAFTNLLNLMLEPDQLRRINIDQVMAHPWITGWSMSNNIE</sequence>
<dbReference type="PROSITE" id="PS00107">
    <property type="entry name" value="PROTEIN_KINASE_ATP"/>
    <property type="match status" value="1"/>
</dbReference>
<dbReference type="GO" id="GO:0005634">
    <property type="term" value="C:nucleus"/>
    <property type="evidence" value="ECO:0007669"/>
    <property type="project" value="TreeGrafter"/>
</dbReference>
<dbReference type="PROSITE" id="PS50011">
    <property type="entry name" value="PROTEIN_KINASE_DOM"/>
    <property type="match status" value="1"/>
</dbReference>
<keyword evidence="8" id="KW-1185">Reference proteome</keyword>
<comment type="similarity">
    <text evidence="4">Belongs to the protein kinase superfamily.</text>
</comment>
<dbReference type="PANTHER" id="PTHR24346">
    <property type="entry name" value="MAP/MICROTUBULE AFFINITY-REGULATING KINASE"/>
    <property type="match status" value="1"/>
</dbReference>
<dbReference type="GO" id="GO:0045719">
    <property type="term" value="P:negative regulation of glycogen biosynthetic process"/>
    <property type="evidence" value="ECO:0007669"/>
    <property type="project" value="TreeGrafter"/>
</dbReference>
<dbReference type="GeneID" id="42004625"/>
<accession>A0A507BY64</accession>
<dbReference type="Gene3D" id="3.30.200.20">
    <property type="entry name" value="Phosphorylase Kinase, domain 1"/>
    <property type="match status" value="1"/>
</dbReference>
<proteinExistence type="inferred from homology"/>
<feature type="binding site" evidence="3">
    <location>
        <position position="154"/>
    </location>
    <ligand>
        <name>ATP</name>
        <dbReference type="ChEBI" id="CHEBI:30616"/>
    </ligand>
</feature>
<feature type="region of interest" description="Disordered" evidence="5">
    <location>
        <begin position="218"/>
        <end position="263"/>
    </location>
</feature>